<evidence type="ECO:0000256" key="16">
    <source>
        <dbReference type="ARBA" id="ARBA00022989"/>
    </source>
</evidence>
<dbReference type="GO" id="GO:0016301">
    <property type="term" value="F:kinase activity"/>
    <property type="evidence" value="ECO:0007669"/>
    <property type="project" value="UniProtKB-KW"/>
</dbReference>
<dbReference type="RefSeq" id="WP_378284952.1">
    <property type="nucleotide sequence ID" value="NZ_JBHSON010000040.1"/>
</dbReference>
<evidence type="ECO:0000256" key="12">
    <source>
        <dbReference type="ARBA" id="ARBA00022801"/>
    </source>
</evidence>
<dbReference type="PROSITE" id="PS50109">
    <property type="entry name" value="HIS_KIN"/>
    <property type="match status" value="1"/>
</dbReference>
<evidence type="ECO:0000313" key="26">
    <source>
        <dbReference type="EMBL" id="MFC5749233.1"/>
    </source>
</evidence>
<reference evidence="27" key="1">
    <citation type="journal article" date="2019" name="Int. J. Syst. Evol. Microbiol.">
        <title>The Global Catalogue of Microorganisms (GCM) 10K type strain sequencing project: providing services to taxonomists for standard genome sequencing and annotation.</title>
        <authorList>
            <consortium name="The Broad Institute Genomics Platform"/>
            <consortium name="The Broad Institute Genome Sequencing Center for Infectious Disease"/>
            <person name="Wu L."/>
            <person name="Ma J."/>
        </authorList>
    </citation>
    <scope>NUCLEOTIDE SEQUENCE [LARGE SCALE GENOMIC DNA]</scope>
    <source>
        <strain evidence="27">KCTC 42087</strain>
    </source>
</reference>
<evidence type="ECO:0000256" key="2">
    <source>
        <dbReference type="ARBA" id="ARBA00001936"/>
    </source>
</evidence>
<keyword evidence="7" id="KW-0597">Phosphoprotein</keyword>
<feature type="transmembrane region" description="Helical" evidence="23">
    <location>
        <begin position="31"/>
        <end position="52"/>
    </location>
</feature>
<keyword evidence="18" id="KW-0346">Stress response</keyword>
<dbReference type="SMART" id="SM00387">
    <property type="entry name" value="HATPase_c"/>
    <property type="match status" value="1"/>
</dbReference>
<comment type="cofactor">
    <cofactor evidence="2">
        <name>Mn(2+)</name>
        <dbReference type="ChEBI" id="CHEBI:29035"/>
    </cofactor>
</comment>
<evidence type="ECO:0000256" key="14">
    <source>
        <dbReference type="ARBA" id="ARBA00022842"/>
    </source>
</evidence>
<dbReference type="CDD" id="cd06225">
    <property type="entry name" value="HAMP"/>
    <property type="match status" value="1"/>
</dbReference>
<evidence type="ECO:0000256" key="10">
    <source>
        <dbReference type="ARBA" id="ARBA00022741"/>
    </source>
</evidence>
<dbReference type="Gene3D" id="6.10.340.10">
    <property type="match status" value="1"/>
</dbReference>
<dbReference type="EMBL" id="JBHSON010000040">
    <property type="protein sequence ID" value="MFC5749233.1"/>
    <property type="molecule type" value="Genomic_DNA"/>
</dbReference>
<evidence type="ECO:0000256" key="5">
    <source>
        <dbReference type="ARBA" id="ARBA00012438"/>
    </source>
</evidence>
<evidence type="ECO:0000313" key="27">
    <source>
        <dbReference type="Proteomes" id="UP001596074"/>
    </source>
</evidence>
<dbReference type="InterPro" id="IPR003661">
    <property type="entry name" value="HisK_dim/P_dom"/>
</dbReference>
<dbReference type="SMART" id="SM00304">
    <property type="entry name" value="HAMP"/>
    <property type="match status" value="1"/>
</dbReference>
<keyword evidence="12" id="KW-0378">Hydrolase</keyword>
<keyword evidence="8" id="KW-0808">Transferase</keyword>
<feature type="transmembrane region" description="Helical" evidence="23">
    <location>
        <begin position="64"/>
        <end position="84"/>
    </location>
</feature>
<feature type="domain" description="HAMP" evidence="25">
    <location>
        <begin position="78"/>
        <end position="130"/>
    </location>
</feature>
<dbReference type="Gene3D" id="3.30.565.10">
    <property type="entry name" value="Histidine kinase-like ATPase, C-terminal domain"/>
    <property type="match status" value="1"/>
</dbReference>
<comment type="caution">
    <text evidence="26">The sequence shown here is derived from an EMBL/GenBank/DDBJ whole genome shotgun (WGS) entry which is preliminary data.</text>
</comment>
<keyword evidence="13" id="KW-0067">ATP-binding</keyword>
<evidence type="ECO:0000256" key="23">
    <source>
        <dbReference type="SAM" id="Phobius"/>
    </source>
</evidence>
<dbReference type="InterPro" id="IPR005467">
    <property type="entry name" value="His_kinase_dom"/>
</dbReference>
<evidence type="ECO:0000256" key="6">
    <source>
        <dbReference type="ARBA" id="ARBA00022475"/>
    </source>
</evidence>
<dbReference type="PROSITE" id="PS50885">
    <property type="entry name" value="HAMP"/>
    <property type="match status" value="1"/>
</dbReference>
<proteinExistence type="predicted"/>
<dbReference type="Pfam" id="PF00512">
    <property type="entry name" value="HisKA"/>
    <property type="match status" value="1"/>
</dbReference>
<keyword evidence="15" id="KW-0904">Protein phosphatase</keyword>
<evidence type="ECO:0000256" key="1">
    <source>
        <dbReference type="ARBA" id="ARBA00000085"/>
    </source>
</evidence>
<evidence type="ECO:0000259" key="25">
    <source>
        <dbReference type="PROSITE" id="PS50885"/>
    </source>
</evidence>
<evidence type="ECO:0000256" key="3">
    <source>
        <dbReference type="ARBA" id="ARBA00001946"/>
    </source>
</evidence>
<comment type="catalytic activity">
    <reaction evidence="1">
        <text>ATP + protein L-histidine = ADP + protein N-phospho-L-histidine.</text>
        <dbReference type="EC" id="2.7.13.3"/>
    </reaction>
</comment>
<dbReference type="Proteomes" id="UP001596074">
    <property type="component" value="Unassembled WGS sequence"/>
</dbReference>
<keyword evidence="17" id="KW-0902">Two-component regulatory system</keyword>
<dbReference type="CDD" id="cd00082">
    <property type="entry name" value="HisKA"/>
    <property type="match status" value="1"/>
</dbReference>
<dbReference type="InterPro" id="IPR003594">
    <property type="entry name" value="HATPase_dom"/>
</dbReference>
<keyword evidence="19" id="KW-0843">Virulence</keyword>
<dbReference type="InterPro" id="IPR036097">
    <property type="entry name" value="HisK_dim/P_sf"/>
</dbReference>
<keyword evidence="10" id="KW-0547">Nucleotide-binding</keyword>
<evidence type="ECO:0000256" key="4">
    <source>
        <dbReference type="ARBA" id="ARBA00004651"/>
    </source>
</evidence>
<dbReference type="SUPFAM" id="SSF55874">
    <property type="entry name" value="ATPase domain of HSP90 chaperone/DNA topoisomerase II/histidine kinase"/>
    <property type="match status" value="1"/>
</dbReference>
<dbReference type="PANTHER" id="PTHR44936:SF9">
    <property type="entry name" value="SENSOR PROTEIN CREC"/>
    <property type="match status" value="1"/>
</dbReference>
<dbReference type="InterPro" id="IPR050980">
    <property type="entry name" value="2C_sensor_his_kinase"/>
</dbReference>
<dbReference type="Pfam" id="PF00672">
    <property type="entry name" value="HAMP"/>
    <property type="match status" value="1"/>
</dbReference>
<feature type="domain" description="Histidine kinase" evidence="24">
    <location>
        <begin position="138"/>
        <end position="358"/>
    </location>
</feature>
<name>A0ABW1A326_9ACTN</name>
<evidence type="ECO:0000256" key="22">
    <source>
        <dbReference type="ARBA" id="ARBA00041776"/>
    </source>
</evidence>
<accession>A0ABW1A326</accession>
<dbReference type="InterPro" id="IPR036890">
    <property type="entry name" value="HATPase_C_sf"/>
</dbReference>
<dbReference type="Pfam" id="PF02518">
    <property type="entry name" value="HATPase_c"/>
    <property type="match status" value="1"/>
</dbReference>
<keyword evidence="6" id="KW-1003">Cell membrane</keyword>
<keyword evidence="23" id="KW-0472">Membrane</keyword>
<evidence type="ECO:0000256" key="18">
    <source>
        <dbReference type="ARBA" id="ARBA00023016"/>
    </source>
</evidence>
<dbReference type="EC" id="2.7.13.3" evidence="5"/>
<keyword evidence="27" id="KW-1185">Reference proteome</keyword>
<evidence type="ECO:0000256" key="17">
    <source>
        <dbReference type="ARBA" id="ARBA00023012"/>
    </source>
</evidence>
<evidence type="ECO:0000256" key="7">
    <source>
        <dbReference type="ARBA" id="ARBA00022553"/>
    </source>
</evidence>
<evidence type="ECO:0000256" key="8">
    <source>
        <dbReference type="ARBA" id="ARBA00022679"/>
    </source>
</evidence>
<keyword evidence="11 26" id="KW-0418">Kinase</keyword>
<dbReference type="SUPFAM" id="SSF47384">
    <property type="entry name" value="Homodimeric domain of signal transducing histidine kinase"/>
    <property type="match status" value="1"/>
</dbReference>
<evidence type="ECO:0000256" key="13">
    <source>
        <dbReference type="ARBA" id="ARBA00022840"/>
    </source>
</evidence>
<evidence type="ECO:0000256" key="11">
    <source>
        <dbReference type="ARBA" id="ARBA00022777"/>
    </source>
</evidence>
<dbReference type="Gene3D" id="1.10.287.130">
    <property type="match status" value="1"/>
</dbReference>
<evidence type="ECO:0000256" key="19">
    <source>
        <dbReference type="ARBA" id="ARBA00023026"/>
    </source>
</evidence>
<protein>
    <recommendedName>
        <fullName evidence="21">Signal transduction histidine-protein kinase/phosphatase MprB</fullName>
        <ecNumber evidence="5">2.7.13.3</ecNumber>
    </recommendedName>
    <alternativeName>
        <fullName evidence="22">Mycobacterial persistence regulator B</fullName>
    </alternativeName>
</protein>
<keyword evidence="20" id="KW-0464">Manganese</keyword>
<gene>
    <name evidence="26" type="ORF">ACFPZN_26745</name>
</gene>
<dbReference type="PANTHER" id="PTHR44936">
    <property type="entry name" value="SENSOR PROTEIN CREC"/>
    <property type="match status" value="1"/>
</dbReference>
<keyword evidence="9 23" id="KW-0812">Transmembrane</keyword>
<keyword evidence="16 23" id="KW-1133">Transmembrane helix</keyword>
<evidence type="ECO:0000256" key="15">
    <source>
        <dbReference type="ARBA" id="ARBA00022912"/>
    </source>
</evidence>
<organism evidence="26 27">
    <name type="scientific">Actinomadura rugatobispora</name>
    <dbReference type="NCBI Taxonomy" id="1994"/>
    <lineage>
        <taxon>Bacteria</taxon>
        <taxon>Bacillati</taxon>
        <taxon>Actinomycetota</taxon>
        <taxon>Actinomycetes</taxon>
        <taxon>Streptosporangiales</taxon>
        <taxon>Thermomonosporaceae</taxon>
        <taxon>Actinomadura</taxon>
    </lineage>
</organism>
<dbReference type="InterPro" id="IPR003660">
    <property type="entry name" value="HAMP_dom"/>
</dbReference>
<dbReference type="SMART" id="SM00388">
    <property type="entry name" value="HisKA"/>
    <property type="match status" value="1"/>
</dbReference>
<dbReference type="InterPro" id="IPR004358">
    <property type="entry name" value="Sig_transdc_His_kin-like_C"/>
</dbReference>
<dbReference type="PRINTS" id="PR00344">
    <property type="entry name" value="BCTRLSENSOR"/>
</dbReference>
<sequence>MSTPEAPPRGTVHRLWTILPRPLDPLRSIKVKFGVVTSVTACTAILMVLWGYALDLRARQTLPAGVLVSLVIMQLLAHGMTAPLREMTAAARAMARGDYSRRVRATSRDEVGELAHAFNRMAADLAEVERQRREFVANVSHELRTPISALRAVLENVADGVTPATPEVLESALDQTERLGRLVTQLLDLSRVDAGAARLDLAGIDVAAFLGDVTAEAAAGRPDVRFDIDVTPGLHAVADRDRLHQVVANLLDNAARHSPPDAPVTVTAAPLGTVGGGLLLEVADRGPGIPPSERARVFERFSRGAPVREDRTRVGTPGGGTGLGLAIARWAVELHDGEIYVVDTPQGCRIRVTIPEQPGEAEGLSGAGS</sequence>
<comment type="cofactor">
    <cofactor evidence="3">
        <name>Mg(2+)</name>
        <dbReference type="ChEBI" id="CHEBI:18420"/>
    </cofactor>
</comment>
<dbReference type="SUPFAM" id="SSF158472">
    <property type="entry name" value="HAMP domain-like"/>
    <property type="match status" value="1"/>
</dbReference>
<keyword evidence="14" id="KW-0460">Magnesium</keyword>
<evidence type="ECO:0000256" key="21">
    <source>
        <dbReference type="ARBA" id="ARBA00040454"/>
    </source>
</evidence>
<evidence type="ECO:0000256" key="9">
    <source>
        <dbReference type="ARBA" id="ARBA00022692"/>
    </source>
</evidence>
<evidence type="ECO:0000259" key="24">
    <source>
        <dbReference type="PROSITE" id="PS50109"/>
    </source>
</evidence>
<evidence type="ECO:0000256" key="20">
    <source>
        <dbReference type="ARBA" id="ARBA00023211"/>
    </source>
</evidence>
<comment type="subcellular location">
    <subcellularLocation>
        <location evidence="4">Cell membrane</location>
        <topology evidence="4">Multi-pass membrane protein</topology>
    </subcellularLocation>
</comment>
<dbReference type="CDD" id="cd00075">
    <property type="entry name" value="HATPase"/>
    <property type="match status" value="1"/>
</dbReference>